<feature type="compositionally biased region" description="Low complexity" evidence="1">
    <location>
        <begin position="1015"/>
        <end position="1026"/>
    </location>
</feature>
<evidence type="ECO:0000313" key="5">
    <source>
        <dbReference type="Proteomes" id="UP000002051"/>
    </source>
</evidence>
<dbReference type="InterPro" id="IPR014002">
    <property type="entry name" value="Agenet_dom_plant"/>
</dbReference>
<feature type="compositionally biased region" description="Polar residues" evidence="1">
    <location>
        <begin position="2101"/>
        <end position="2113"/>
    </location>
</feature>
<feature type="compositionally biased region" description="Polar residues" evidence="1">
    <location>
        <begin position="1245"/>
        <end position="1259"/>
    </location>
</feature>
<protein>
    <submittedName>
        <fullName evidence="3">Agenet domain protein</fullName>
    </submittedName>
</protein>
<name>G7JIV3_MEDTR</name>
<dbReference type="eggNOG" id="KOG1181">
    <property type="taxonomic scope" value="Eukaryota"/>
</dbReference>
<dbReference type="HOGENOM" id="CLU_001532_1_0_1"/>
<feature type="compositionally biased region" description="Low complexity" evidence="1">
    <location>
        <begin position="2200"/>
        <end position="2215"/>
    </location>
</feature>
<evidence type="ECO:0000313" key="4">
    <source>
        <dbReference type="EnsemblPlants" id="AES90896"/>
    </source>
</evidence>
<feature type="domain" description="Agenet" evidence="2">
    <location>
        <begin position="1906"/>
        <end position="1964"/>
    </location>
</feature>
<dbReference type="InterPro" id="IPR008395">
    <property type="entry name" value="Agenet-like_dom"/>
</dbReference>
<feature type="region of interest" description="Disordered" evidence="1">
    <location>
        <begin position="1314"/>
        <end position="1338"/>
    </location>
</feature>
<dbReference type="SMART" id="SM00743">
    <property type="entry name" value="Agenet"/>
    <property type="match status" value="2"/>
</dbReference>
<feature type="compositionally biased region" description="Polar residues" evidence="1">
    <location>
        <begin position="1131"/>
        <end position="1143"/>
    </location>
</feature>
<feature type="region of interest" description="Disordered" evidence="1">
    <location>
        <begin position="1215"/>
        <end position="1286"/>
    </location>
</feature>
<keyword evidence="5" id="KW-1185">Reference proteome</keyword>
<feature type="compositionally biased region" description="Basic and acidic residues" evidence="1">
    <location>
        <begin position="992"/>
        <end position="1014"/>
    </location>
</feature>
<sequence length="2308" mass="248680">MDGVTPYSVMPLVLLGWLHILRDLTVSVYIWWMDTPMDYDDNDFQSQNLHLAGEGSNKFPPVLRQYPKFDFDESLQGHLRFDSLVDTEVFLGIESNEDNQWIDAYSRVSSGTEFNSTAAETCSTSRHNNVWSEATSSESVEMLLKSVGQEDIIPKEAIVIEESDACDELAKQMDPNQKPDEKIEFKDNITDTQPPSCIHESLSRSKEDVEMEQSLAGVSQGREGESSIDGSLNNMKPPDMHRNIDLPESGGILFDTNQRKVEVPADGSVHEKTNDNSSASVAMTNTNEASTENISTCEVLKIQNVQNQIVGLGDDDQSSLQTQISKQDLESSVNIKDFNAGTQTLDVNTVEGEANHSDNPPRLIHTEQALEGESVVEGLATGINTLEKSLNTVSNGISNLQKTERGSEDACFRDLSQGNANIDSLLVKDPAVDNQSTPNTSNMPMIAINDNSSSEGKDACFRDLSQGNANNDALLIKGPLTDDQSALNTSGIPKIAILDDSSSEVHKVEVSNSDCGTCPNYQPNTVMIEKTFGESSVCKEKELVNIGNQMDTEDLLGKSEASMLAVVDKNTSIASEGNSDNRASFFTFNTMVSTESHILGETTQVCENNKSDEHKDFCQDIFVIDQGREKAPFDSSTIPCDVDQFHLADKRVCSSSLGAGSVETSTVSVDVTPVNSSDHHELERMKHVEPASVDEKEDFEAKVDEEAGDSFPVGSSELEVDPCPVAGTKSKKNSDNLDNLHITATKKIGEPQERQSSEVDHECTKDSSMATDLCESLEKQGDEVTVCFIKDDKEAVQEHHDKPCSKLSGSISSSSPDFHNELHETGGCPANPSYDNRGPSVTFGSPLETKKGGNKVKPTADLNPPVFEFMKKDATNTPSSNHDHKGNDVSKDGRSLAPEVDLVANSSEKDITNLTPIGANAGERVPLPVIAANKESVVLAESPLASELGTPKPSVSGHVSHGSPQIPDGDLARSVSKATPERKTRRAPNKTAGKESSRKGSKEKTPARRSEKGGRSTSVSLSPSSGLQLMQSNEAHQYYGKIDSISTKPFPDLNTSAASASVLFQQPFMDVQQVQLRAQIFVYGALIQGVVPEEAHMLSAFGGPDGGRNFWEKAWSSCLERQQGHKPHPINSETPLQSRSGTRSPGLAVKQSEQQGKGISSPLGPASSKGTPTTVNPFIPLSSPLWSLPTPSCDSLQSSALARGPALDYSQALTSLHPNQTPPLRNFLGHNTSRISQPPLRGPWTASSTPAFDSSSYPSASPVADTVKSSSTKGTSVPSSSIKNVPPGLPASDLGLQSVFLPTTPLFNTNNAVVSHAQRSSDPKSKKRKKVTTESEDLGQKAMHLQSHLVLSTPSVSSHISTAVATATSAVNVPVTTVEKSVEPLFLPSTPLFSTNNAMVSRAQHSSDPKSKKRKKVTTESEDLGQKAIHLQSHLVLSTPVISSHISTAFATETPVLNVPVTAVEKSVQSVSPLSFADRLKSGWNVEKKVMSDESLTKIEEARINAEEASALSAAAVNHSMEIWKQLDKQKNSGLASDVEAKLASAAVAVAAAAAVAKAAAAAASVASNAALQAKLMADEALIFSGHESSCQIYLSEGMGNLGKATPASILKGASGANSSSYIIGAAKEASRRRVEAASFARKRAENMDAIVKAAELAAEAVSQAGKIVTMGDPLPLSDLVEAGPEGCWNTFQESSQQVGLLKGMSRGPVSIGNVGDRPETSQMSNRDISSEEMRKQIAVGEESPFHKVHNEMSLDHMRSIDDISSIISINENSSNGSRGHKVSNLVNPIDVLPESGTETQASLTDGIEFENREKNNIKEGSPVEVFKDGKEFKAAWFTANILSLKDGKAYVCYNALVADEGAGPLKEWVSLEGEGDKPPRIRAARSLTSFHNEGTRKRPRADMVDYWSIGDRVDAWIQESWQEGIIKDKKNKKAKTFTVYFPASGETSVFDAWLLRPSLIWNDGKWIESPKVGANNSPTNEGDTPHEKRPKLGNPAQELAKGKDKASKGTDAAESANPTELRLVNLTEDDKVFNVGKSNKNEKKPDVHRLARSGLQKEGPRVIFGVPKPGKNTKFMEVSKHYVADGTSRINDGGNGSVKFANSSIPNASGSRSWKDSSIHDAKEKPRADFKPTSKPGRPQNVLGRVIPSKQKPSSNFHTNDLTSRRERTKDTSSHFNSVSQRESQMERASYSETTGAGPTSYSSRASSTESYPTKKPPTARVSKGKPAPAGGRLGKGEVEKALNGNPLKSTSEEVLEPRRSNRKIQPTSRLLEGIQSSLIITKTPSASHEKSQKNHNRNTSRGNNHD</sequence>
<accession>A0A0C3X3S4</accession>
<feature type="region of interest" description="Disordered" evidence="1">
    <location>
        <begin position="187"/>
        <end position="238"/>
    </location>
</feature>
<feature type="compositionally biased region" description="Polar residues" evidence="1">
    <location>
        <begin position="2265"/>
        <end position="2288"/>
    </location>
</feature>
<feature type="compositionally biased region" description="Polar residues" evidence="1">
    <location>
        <begin position="1215"/>
        <end position="1236"/>
    </location>
</feature>
<feature type="compositionally biased region" description="Polar residues" evidence="1">
    <location>
        <begin position="2152"/>
        <end position="2163"/>
    </location>
</feature>
<feature type="region of interest" description="Disordered" evidence="1">
    <location>
        <begin position="2087"/>
        <end position="2308"/>
    </location>
</feature>
<accession>G7JIV3</accession>
<gene>
    <name evidence="3" type="ordered locus">MTR_4g100800</name>
</gene>
<proteinExistence type="predicted"/>
<feature type="compositionally biased region" description="Basic and acidic residues" evidence="1">
    <location>
        <begin position="2164"/>
        <end position="2174"/>
    </location>
</feature>
<feature type="region of interest" description="Disordered" evidence="1">
    <location>
        <begin position="1400"/>
        <end position="1423"/>
    </location>
</feature>
<dbReference type="PANTHER" id="PTHR48429:SF1">
    <property type="entry name" value="AGENET DOMAIN-CONTAINING PROTEIN"/>
    <property type="match status" value="1"/>
</dbReference>
<dbReference type="PANTHER" id="PTHR48429">
    <property type="entry name" value="AGENET DOMAIN-CONTAINING PROTEIN"/>
    <property type="match status" value="1"/>
</dbReference>
<feature type="compositionally biased region" description="Polar residues" evidence="1">
    <location>
        <begin position="2175"/>
        <end position="2184"/>
    </location>
</feature>
<dbReference type="InterPro" id="IPR055274">
    <property type="entry name" value="SWO1"/>
</dbReference>
<feature type="region of interest" description="Disordered" evidence="1">
    <location>
        <begin position="1704"/>
        <end position="1730"/>
    </location>
</feature>
<feature type="region of interest" description="Disordered" evidence="1">
    <location>
        <begin position="1969"/>
        <end position="2024"/>
    </location>
</feature>
<dbReference type="EnsemblPlants" id="AES90896">
    <property type="protein sequence ID" value="AES90896"/>
    <property type="gene ID" value="MTR_4g100800"/>
</dbReference>
<reference evidence="3 5" key="1">
    <citation type="journal article" date="2011" name="Nature">
        <title>The Medicago genome provides insight into the evolution of rhizobial symbioses.</title>
        <authorList>
            <person name="Young N.D."/>
            <person name="Debelle F."/>
            <person name="Oldroyd G.E."/>
            <person name="Geurts R."/>
            <person name="Cannon S.B."/>
            <person name="Udvardi M.K."/>
            <person name="Benedito V.A."/>
            <person name="Mayer K.F."/>
            <person name="Gouzy J."/>
            <person name="Schoof H."/>
            <person name="Van de Peer Y."/>
            <person name="Proost S."/>
            <person name="Cook D.R."/>
            <person name="Meyers B.C."/>
            <person name="Spannagl M."/>
            <person name="Cheung F."/>
            <person name="De Mita S."/>
            <person name="Krishnakumar V."/>
            <person name="Gundlach H."/>
            <person name="Zhou S."/>
            <person name="Mudge J."/>
            <person name="Bharti A.K."/>
            <person name="Murray J.D."/>
            <person name="Naoumkina M.A."/>
            <person name="Rosen B."/>
            <person name="Silverstein K.A."/>
            <person name="Tang H."/>
            <person name="Rombauts S."/>
            <person name="Zhao P.X."/>
            <person name="Zhou P."/>
            <person name="Barbe V."/>
            <person name="Bardou P."/>
            <person name="Bechner M."/>
            <person name="Bellec A."/>
            <person name="Berger A."/>
            <person name="Berges H."/>
            <person name="Bidwell S."/>
            <person name="Bisseling T."/>
            <person name="Choisne N."/>
            <person name="Couloux A."/>
            <person name="Denny R."/>
            <person name="Deshpande S."/>
            <person name="Dai X."/>
            <person name="Doyle J.J."/>
            <person name="Dudez A.M."/>
            <person name="Farmer A.D."/>
            <person name="Fouteau S."/>
            <person name="Franken C."/>
            <person name="Gibelin C."/>
            <person name="Gish J."/>
            <person name="Goldstein S."/>
            <person name="Gonzalez A.J."/>
            <person name="Green P.J."/>
            <person name="Hallab A."/>
            <person name="Hartog M."/>
            <person name="Hua A."/>
            <person name="Humphray S.J."/>
            <person name="Jeong D.H."/>
            <person name="Jing Y."/>
            <person name="Jocker A."/>
            <person name="Kenton S.M."/>
            <person name="Kim D.J."/>
            <person name="Klee K."/>
            <person name="Lai H."/>
            <person name="Lang C."/>
            <person name="Lin S."/>
            <person name="Macmil S.L."/>
            <person name="Magdelenat G."/>
            <person name="Matthews L."/>
            <person name="McCorrison J."/>
            <person name="Monaghan E.L."/>
            <person name="Mun J.H."/>
            <person name="Najar F.Z."/>
            <person name="Nicholson C."/>
            <person name="Noirot C."/>
            <person name="O'Bleness M."/>
            <person name="Paule C.R."/>
            <person name="Poulain J."/>
            <person name="Prion F."/>
            <person name="Qin B."/>
            <person name="Qu C."/>
            <person name="Retzel E.F."/>
            <person name="Riddle C."/>
            <person name="Sallet E."/>
            <person name="Samain S."/>
            <person name="Samson N."/>
            <person name="Sanders I."/>
            <person name="Saurat O."/>
            <person name="Scarpelli C."/>
            <person name="Schiex T."/>
            <person name="Segurens B."/>
            <person name="Severin A.J."/>
            <person name="Sherrier D.J."/>
            <person name="Shi R."/>
            <person name="Sims S."/>
            <person name="Singer S.R."/>
            <person name="Sinharoy S."/>
            <person name="Sterck L."/>
            <person name="Viollet A."/>
            <person name="Wang B.B."/>
            <person name="Wang K."/>
            <person name="Wang M."/>
            <person name="Wang X."/>
            <person name="Warfsmann J."/>
            <person name="Weissenbach J."/>
            <person name="White D.D."/>
            <person name="White J.D."/>
            <person name="Wiley G.B."/>
            <person name="Wincker P."/>
            <person name="Xing Y."/>
            <person name="Yang L."/>
            <person name="Yao Z."/>
            <person name="Ying F."/>
            <person name="Zhai J."/>
            <person name="Zhou L."/>
            <person name="Zuber A."/>
            <person name="Denarie J."/>
            <person name="Dixon R.A."/>
            <person name="May G.D."/>
            <person name="Schwartz D.C."/>
            <person name="Rogers J."/>
            <person name="Quetier F."/>
            <person name="Town C.D."/>
            <person name="Roe B.A."/>
        </authorList>
    </citation>
    <scope>NUCLEOTIDE SEQUENCE [LARGE SCALE GENOMIC DNA]</scope>
    <source>
        <strain evidence="3">A17</strain>
        <strain evidence="4 5">cv. Jemalong A17</strain>
    </source>
</reference>
<reference evidence="3 5" key="2">
    <citation type="journal article" date="2014" name="BMC Genomics">
        <title>An improved genome release (version Mt4.0) for the model legume Medicago truncatula.</title>
        <authorList>
            <person name="Tang H."/>
            <person name="Krishnakumar V."/>
            <person name="Bidwell S."/>
            <person name="Rosen B."/>
            <person name="Chan A."/>
            <person name="Zhou S."/>
            <person name="Gentzbittel L."/>
            <person name="Childs K.L."/>
            <person name="Yandell M."/>
            <person name="Gundlach H."/>
            <person name="Mayer K.F."/>
            <person name="Schwartz D.C."/>
            <person name="Town C.D."/>
        </authorList>
    </citation>
    <scope>GENOME REANNOTATION</scope>
    <source>
        <strain evidence="4 5">cv. Jemalong A17</strain>
    </source>
</reference>
<organism evidence="3 5">
    <name type="scientific">Medicago truncatula</name>
    <name type="common">Barrel medic</name>
    <name type="synonym">Medicago tribuloides</name>
    <dbReference type="NCBI Taxonomy" id="3880"/>
    <lineage>
        <taxon>Eukaryota</taxon>
        <taxon>Viridiplantae</taxon>
        <taxon>Streptophyta</taxon>
        <taxon>Embryophyta</taxon>
        <taxon>Tracheophyta</taxon>
        <taxon>Spermatophyta</taxon>
        <taxon>Magnoliopsida</taxon>
        <taxon>eudicotyledons</taxon>
        <taxon>Gunneridae</taxon>
        <taxon>Pentapetalae</taxon>
        <taxon>rosids</taxon>
        <taxon>fabids</taxon>
        <taxon>Fabales</taxon>
        <taxon>Fabaceae</taxon>
        <taxon>Papilionoideae</taxon>
        <taxon>50 kb inversion clade</taxon>
        <taxon>NPAAA clade</taxon>
        <taxon>Hologalegina</taxon>
        <taxon>IRL clade</taxon>
        <taxon>Trifolieae</taxon>
        <taxon>Medicago</taxon>
    </lineage>
</organism>
<feature type="compositionally biased region" description="Low complexity" evidence="1">
    <location>
        <begin position="1266"/>
        <end position="1281"/>
    </location>
</feature>
<dbReference type="Pfam" id="PF05641">
    <property type="entry name" value="Agenet"/>
    <property type="match status" value="1"/>
</dbReference>
<dbReference type="STRING" id="3880.G7JIV3"/>
<feature type="region of interest" description="Disordered" evidence="1">
    <location>
        <begin position="944"/>
        <end position="1026"/>
    </location>
</feature>
<feature type="domain" description="Agenet" evidence="2">
    <location>
        <begin position="1816"/>
        <end position="1890"/>
    </location>
</feature>
<feature type="compositionally biased region" description="Basic and acidic residues" evidence="1">
    <location>
        <begin position="881"/>
        <end position="894"/>
    </location>
</feature>
<evidence type="ECO:0000256" key="1">
    <source>
        <dbReference type="SAM" id="MobiDB-lite"/>
    </source>
</evidence>
<dbReference type="EMBL" id="CM001220">
    <property type="protein sequence ID" value="AES90896.2"/>
    <property type="molecule type" value="Genomic_DNA"/>
</dbReference>
<feature type="compositionally biased region" description="Low complexity" evidence="1">
    <location>
        <begin position="805"/>
        <end position="815"/>
    </location>
</feature>
<feature type="region of interest" description="Disordered" evidence="1">
    <location>
        <begin position="1121"/>
        <end position="1175"/>
    </location>
</feature>
<feature type="region of interest" description="Disordered" evidence="1">
    <location>
        <begin position="799"/>
        <end position="925"/>
    </location>
</feature>
<evidence type="ECO:0000313" key="3">
    <source>
        <dbReference type="EMBL" id="AES90896.2"/>
    </source>
</evidence>
<feature type="compositionally biased region" description="Basic and acidic residues" evidence="1">
    <location>
        <begin position="2114"/>
        <end position="2133"/>
    </location>
</feature>
<evidence type="ECO:0000259" key="2">
    <source>
        <dbReference type="SMART" id="SM00743"/>
    </source>
</evidence>
<reference evidence="4" key="3">
    <citation type="submission" date="2015-04" db="UniProtKB">
        <authorList>
            <consortium name="EnsemblPlants"/>
        </authorList>
    </citation>
    <scope>IDENTIFICATION</scope>
    <source>
        <strain evidence="4">cv. Jemalong A17</strain>
    </source>
</reference>
<dbReference type="Proteomes" id="UP000002051">
    <property type="component" value="Chromosome 4"/>
</dbReference>
<dbReference type="PaxDb" id="3880-AES90896"/>